<dbReference type="InterPro" id="IPR032423">
    <property type="entry name" value="AAA_assoc_2"/>
</dbReference>
<accession>A0A0G1A910</accession>
<dbReference type="PATRIC" id="fig|1619039.3.peg.76"/>
<keyword evidence="6" id="KW-0067">ATP-binding</keyword>
<dbReference type="InterPro" id="IPR003593">
    <property type="entry name" value="AAA+_ATPase"/>
</dbReference>
<dbReference type="InterPro" id="IPR027417">
    <property type="entry name" value="P-loop_NTPase"/>
</dbReference>
<dbReference type="PANTHER" id="PTHR13779:SF7">
    <property type="entry name" value="ATPASE WRNIP1"/>
    <property type="match status" value="1"/>
</dbReference>
<dbReference type="EMBL" id="LCDO01000001">
    <property type="protein sequence ID" value="KKS57434.1"/>
    <property type="molecule type" value="Genomic_DNA"/>
</dbReference>
<dbReference type="Pfam" id="PF12002">
    <property type="entry name" value="MgsA_C"/>
    <property type="match status" value="1"/>
</dbReference>
<comment type="similarity">
    <text evidence="2">Belongs to the AAA ATPase family. RarA/MGS1/WRNIP1 subfamily.</text>
</comment>
<evidence type="ECO:0000256" key="3">
    <source>
        <dbReference type="ARBA" id="ARBA00020776"/>
    </source>
</evidence>
<feature type="domain" description="AAA+ ATPase" evidence="7">
    <location>
        <begin position="54"/>
        <end position="172"/>
    </location>
</feature>
<dbReference type="Proteomes" id="UP000034837">
    <property type="component" value="Unassembled WGS sequence"/>
</dbReference>
<dbReference type="GO" id="GO:0008047">
    <property type="term" value="F:enzyme activator activity"/>
    <property type="evidence" value="ECO:0007669"/>
    <property type="project" value="TreeGrafter"/>
</dbReference>
<dbReference type="AlphaFoldDB" id="A0A0G1A910"/>
<dbReference type="InterPro" id="IPR003959">
    <property type="entry name" value="ATPase_AAA_core"/>
</dbReference>
<name>A0A0G1A910_9BACT</name>
<proteinExistence type="inferred from homology"/>
<dbReference type="CDD" id="cd18139">
    <property type="entry name" value="HLD_clamp_RarA"/>
    <property type="match status" value="1"/>
</dbReference>
<dbReference type="Gene3D" id="1.10.3710.10">
    <property type="entry name" value="DNA polymerase III clamp loader subunits, C-terminal domain"/>
    <property type="match status" value="1"/>
</dbReference>
<dbReference type="SMART" id="SM00382">
    <property type="entry name" value="AAA"/>
    <property type="match status" value="1"/>
</dbReference>
<dbReference type="InterPro" id="IPR051314">
    <property type="entry name" value="AAA_ATPase_RarA/MGS1/WRNIP1"/>
</dbReference>
<dbReference type="Gene3D" id="1.20.272.10">
    <property type="match status" value="1"/>
</dbReference>
<comment type="caution">
    <text evidence="8">The sequence shown here is derived from an EMBL/GenBank/DDBJ whole genome shotgun (WGS) entry which is preliminary data.</text>
</comment>
<dbReference type="Pfam" id="PF00004">
    <property type="entry name" value="AAA"/>
    <property type="match status" value="1"/>
</dbReference>
<dbReference type="FunFam" id="1.20.272.10:FF:000001">
    <property type="entry name" value="Putative AAA family ATPase"/>
    <property type="match status" value="1"/>
</dbReference>
<evidence type="ECO:0000313" key="9">
    <source>
        <dbReference type="Proteomes" id="UP000034837"/>
    </source>
</evidence>
<dbReference type="SUPFAM" id="SSF52540">
    <property type="entry name" value="P-loop containing nucleoside triphosphate hydrolases"/>
    <property type="match status" value="1"/>
</dbReference>
<dbReference type="GO" id="GO:0000731">
    <property type="term" value="P:DNA synthesis involved in DNA repair"/>
    <property type="evidence" value="ECO:0007669"/>
    <property type="project" value="TreeGrafter"/>
</dbReference>
<dbReference type="GO" id="GO:0017116">
    <property type="term" value="F:single-stranded DNA helicase activity"/>
    <property type="evidence" value="ECO:0007669"/>
    <property type="project" value="TreeGrafter"/>
</dbReference>
<keyword evidence="4" id="KW-0235">DNA replication</keyword>
<evidence type="ECO:0000256" key="1">
    <source>
        <dbReference type="ARBA" id="ARBA00002393"/>
    </source>
</evidence>
<evidence type="ECO:0000256" key="5">
    <source>
        <dbReference type="ARBA" id="ARBA00022741"/>
    </source>
</evidence>
<dbReference type="GO" id="GO:0016887">
    <property type="term" value="F:ATP hydrolysis activity"/>
    <property type="evidence" value="ECO:0007669"/>
    <property type="project" value="InterPro"/>
</dbReference>
<protein>
    <recommendedName>
        <fullName evidence="3">Replication-associated recombination protein A</fullName>
    </recommendedName>
</protein>
<reference evidence="8 9" key="1">
    <citation type="journal article" date="2015" name="Nature">
        <title>rRNA introns, odd ribosomes, and small enigmatic genomes across a large radiation of phyla.</title>
        <authorList>
            <person name="Brown C.T."/>
            <person name="Hug L.A."/>
            <person name="Thomas B.C."/>
            <person name="Sharon I."/>
            <person name="Castelle C.J."/>
            <person name="Singh A."/>
            <person name="Wilkins M.J."/>
            <person name="Williams K.H."/>
            <person name="Banfield J.F."/>
        </authorList>
    </citation>
    <scope>NUCLEOTIDE SEQUENCE [LARGE SCALE GENOMIC DNA]</scope>
</reference>
<dbReference type="GO" id="GO:0003677">
    <property type="term" value="F:DNA binding"/>
    <property type="evidence" value="ECO:0007669"/>
    <property type="project" value="InterPro"/>
</dbReference>
<sequence>MKKEDLFDKKMEDELILGAPLADRMRPRDFIDFFGQEEIAGEEKILRRLVEKDEYPSMIFWGPPGVGKTTLAHLIAEKTNSTFISLSAVSSGLQDLREVVKAAEERRKMQNKRTILFIDEIHRWNKAQQDALLPYVEKGIVTLIGATTENPSFEVVGALLSRCRVIVLKRLNEDAIKNILKRAIKNKERGLGNINLSMGESALNLLAQLSGGDAREALNGLEIAVKGKLKISLGEKTPKIKIEEKDVKEALQKTHLVFDKKGEEFYNLISALHKSMRGSDADAALYWLARMIEGGADPLYVARRILRFSAEDIGVADSRALLVANAAYEACHKLGYPECNVHLAEAVVYCSLAKKSNALYTAYLLAAEDAKVTSHLGVPLHLRNAPTKLMTDVGYGKGYKYNPDYEGVVEQEYFPQELKNKKYLRK</sequence>
<dbReference type="InterPro" id="IPR008921">
    <property type="entry name" value="DNA_pol3_clamp-load_cplx_C"/>
</dbReference>
<keyword evidence="5" id="KW-0547">Nucleotide-binding</keyword>
<evidence type="ECO:0000256" key="6">
    <source>
        <dbReference type="ARBA" id="ARBA00022840"/>
    </source>
</evidence>
<dbReference type="FunFam" id="1.10.8.60:FF:000029">
    <property type="entry name" value="Replication-associated recombination protein A"/>
    <property type="match status" value="1"/>
</dbReference>
<dbReference type="Gene3D" id="1.10.8.60">
    <property type="match status" value="1"/>
</dbReference>
<comment type="function">
    <text evidence="1">DNA-dependent ATPase that plays important roles in cellular responses to stalled DNA replication processes.</text>
</comment>
<evidence type="ECO:0000259" key="7">
    <source>
        <dbReference type="SMART" id="SM00382"/>
    </source>
</evidence>
<evidence type="ECO:0000256" key="2">
    <source>
        <dbReference type="ARBA" id="ARBA00008959"/>
    </source>
</evidence>
<dbReference type="InterPro" id="IPR021886">
    <property type="entry name" value="MgsA_C"/>
</dbReference>
<dbReference type="Gene3D" id="3.40.50.300">
    <property type="entry name" value="P-loop containing nucleotide triphosphate hydrolases"/>
    <property type="match status" value="1"/>
</dbReference>
<evidence type="ECO:0000313" key="8">
    <source>
        <dbReference type="EMBL" id="KKS57434.1"/>
    </source>
</evidence>
<dbReference type="FunFam" id="3.40.50.300:FF:000137">
    <property type="entry name" value="Replication-associated recombination protein A"/>
    <property type="match status" value="1"/>
</dbReference>
<dbReference type="Pfam" id="PF16193">
    <property type="entry name" value="AAA_assoc_2"/>
    <property type="match status" value="1"/>
</dbReference>
<dbReference type="PANTHER" id="PTHR13779">
    <property type="entry name" value="WERNER HELICASE-INTERACTING PROTEIN 1 FAMILY MEMBER"/>
    <property type="match status" value="1"/>
</dbReference>
<dbReference type="CDD" id="cd00009">
    <property type="entry name" value="AAA"/>
    <property type="match status" value="1"/>
</dbReference>
<dbReference type="GO" id="GO:0006261">
    <property type="term" value="P:DNA-templated DNA replication"/>
    <property type="evidence" value="ECO:0007669"/>
    <property type="project" value="TreeGrafter"/>
</dbReference>
<dbReference type="GO" id="GO:0005524">
    <property type="term" value="F:ATP binding"/>
    <property type="evidence" value="ECO:0007669"/>
    <property type="project" value="UniProtKB-KW"/>
</dbReference>
<evidence type="ECO:0000256" key="4">
    <source>
        <dbReference type="ARBA" id="ARBA00022705"/>
    </source>
</evidence>
<gene>
    <name evidence="8" type="ORF">UV20_C0001G0074</name>
</gene>
<organism evidence="8 9">
    <name type="scientific">Candidatus Magasanikbacteria bacterium GW2011_GWA2_42_32</name>
    <dbReference type="NCBI Taxonomy" id="1619039"/>
    <lineage>
        <taxon>Bacteria</taxon>
        <taxon>Candidatus Magasanikiibacteriota</taxon>
    </lineage>
</organism>
<dbReference type="SUPFAM" id="SSF48019">
    <property type="entry name" value="post-AAA+ oligomerization domain-like"/>
    <property type="match status" value="1"/>
</dbReference>